<gene>
    <name evidence="1" type="ORF">FB567DRAFT_529250</name>
</gene>
<evidence type="ECO:0000313" key="1">
    <source>
        <dbReference type="EMBL" id="KAH7084562.1"/>
    </source>
</evidence>
<accession>A0A8K0VY68</accession>
<proteinExistence type="predicted"/>
<reference evidence="1" key="1">
    <citation type="journal article" date="2021" name="Nat. Commun.">
        <title>Genetic determinants of endophytism in the Arabidopsis root mycobiome.</title>
        <authorList>
            <person name="Mesny F."/>
            <person name="Miyauchi S."/>
            <person name="Thiergart T."/>
            <person name="Pickel B."/>
            <person name="Atanasova L."/>
            <person name="Karlsson M."/>
            <person name="Huettel B."/>
            <person name="Barry K.W."/>
            <person name="Haridas S."/>
            <person name="Chen C."/>
            <person name="Bauer D."/>
            <person name="Andreopoulos W."/>
            <person name="Pangilinan J."/>
            <person name="LaButti K."/>
            <person name="Riley R."/>
            <person name="Lipzen A."/>
            <person name="Clum A."/>
            <person name="Drula E."/>
            <person name="Henrissat B."/>
            <person name="Kohler A."/>
            <person name="Grigoriev I.V."/>
            <person name="Martin F.M."/>
            <person name="Hacquard S."/>
        </authorList>
    </citation>
    <scope>NUCLEOTIDE SEQUENCE</scope>
    <source>
        <strain evidence="1">MPI-SDFR-AT-0120</strain>
    </source>
</reference>
<dbReference type="EMBL" id="JAGMVJ010000012">
    <property type="protein sequence ID" value="KAH7084562.1"/>
    <property type="molecule type" value="Genomic_DNA"/>
</dbReference>
<dbReference type="Proteomes" id="UP000813461">
    <property type="component" value="Unassembled WGS sequence"/>
</dbReference>
<dbReference type="AlphaFoldDB" id="A0A8K0VY68"/>
<name>A0A8K0VY68_9PLEO</name>
<keyword evidence="2" id="KW-1185">Reference proteome</keyword>
<evidence type="ECO:0000313" key="2">
    <source>
        <dbReference type="Proteomes" id="UP000813461"/>
    </source>
</evidence>
<protein>
    <submittedName>
        <fullName evidence="1">Uncharacterized protein</fullName>
    </submittedName>
</protein>
<sequence>MPTLHITVAQDADWHLPQTQDDKLRLQMLSKIVRTPDHVLLTDFEFGQCEDRTPSPFEVCVKRFRAVELIVDTHAKYPPFDFYDGTTAYWRAHFRSNYHGTKSYGKTLREIGDIMRSNGITTTPSTFYVLPWFATVDMICLRRMLAVNKETAIFDKKETWKFSCAGAWPRNQDHALPATQPGQATLVYDRIIVVPTRASPSSYLSGD</sequence>
<comment type="caution">
    <text evidence="1">The sequence shown here is derived from an EMBL/GenBank/DDBJ whole genome shotgun (WGS) entry which is preliminary data.</text>
</comment>
<organism evidence="1 2">
    <name type="scientific">Paraphoma chrysanthemicola</name>
    <dbReference type="NCBI Taxonomy" id="798071"/>
    <lineage>
        <taxon>Eukaryota</taxon>
        <taxon>Fungi</taxon>
        <taxon>Dikarya</taxon>
        <taxon>Ascomycota</taxon>
        <taxon>Pezizomycotina</taxon>
        <taxon>Dothideomycetes</taxon>
        <taxon>Pleosporomycetidae</taxon>
        <taxon>Pleosporales</taxon>
        <taxon>Pleosporineae</taxon>
        <taxon>Phaeosphaeriaceae</taxon>
        <taxon>Paraphoma</taxon>
    </lineage>
</organism>